<accession>A0A1L5C041</accession>
<reference evidence="3" key="1">
    <citation type="journal article" date="2017" name="Genes (Basel)">
        <title>Genome Analysis of a Novel Broad Host Range Proteobacteria Phage Isolated from a Bioreactor Treating Industrial Wastewater.</title>
        <authorList>
            <person name="de Leeuw M."/>
            <person name="Baron M."/>
            <person name="Brenner A."/>
            <person name="Kushmaro A."/>
        </authorList>
    </citation>
    <scope>NUCLEOTIDE SEQUENCE [LARGE SCALE GENOMIC DNA]</scope>
</reference>
<gene>
    <name evidence="2" type="ORF">BB738_0160</name>
</gene>
<dbReference type="Proteomes" id="UP000225023">
    <property type="component" value="Segment"/>
</dbReference>
<proteinExistence type="predicted"/>
<organism evidence="2 3">
    <name type="scientific">Aquamicrobium phage P14</name>
    <dbReference type="NCBI Taxonomy" id="1927013"/>
    <lineage>
        <taxon>Viruses</taxon>
        <taxon>Duplodnaviria</taxon>
        <taxon>Heunggongvirae</taxon>
        <taxon>Uroviricota</taxon>
        <taxon>Caudoviricetes</taxon>
        <taxon>Autographivirales</taxon>
        <taxon>Autonotataviridae</taxon>
        <taxon>Aqualcavirus</taxon>
        <taxon>Aqualcavirus P14</taxon>
    </lineage>
</organism>
<evidence type="ECO:0000313" key="2">
    <source>
        <dbReference type="EMBL" id="APL99474.1"/>
    </source>
</evidence>
<evidence type="ECO:0000256" key="1">
    <source>
        <dbReference type="SAM" id="Coils"/>
    </source>
</evidence>
<keyword evidence="3" id="KW-1185">Reference proteome</keyword>
<feature type="coiled-coil region" evidence="1">
    <location>
        <begin position="272"/>
        <end position="320"/>
    </location>
</feature>
<dbReference type="EMBL" id="KX660669">
    <property type="protein sequence ID" value="APL99474.1"/>
    <property type="molecule type" value="Genomic_DNA"/>
</dbReference>
<protein>
    <submittedName>
        <fullName evidence="2">Uncharacterized protein</fullName>
    </submittedName>
</protein>
<sequence length="337" mass="37707">MNSLKPKLLPEQHVGLDIMVGDLICVDRVSRHVPAGQVAYEAEQAAIAGFPIGKWVEVHNTWRSLGSDCHNVVKNNSGRVYLVIKNYDFRVLRLRAVEASAGKWVMVNTYRPNTSAHIPFRVGPTHCGQHITPTSWVGNWKEYITEHGWDSIRADEGSTYNFLVRCGGAGPGVAKEVNEVEEALRIDGRDYVRHLVTAPRWSASDFWFPRKDTLGLFGSAYPGTSIKGPSIQTMIKSTKAALELVEQVAVSDQFKADAIEAKALAAKRLTDLNEMSHNLAKVRDDLASTRAKLYKAHTDVSELKRKNNRLKHDLNLVRNRIHSVLQYADQTIQSNKD</sequence>
<name>A0A1L5C041_9CAUD</name>
<evidence type="ECO:0000313" key="3">
    <source>
        <dbReference type="Proteomes" id="UP000225023"/>
    </source>
</evidence>
<keyword evidence="1" id="KW-0175">Coiled coil</keyword>